<dbReference type="STRING" id="1524460.IX84_11430"/>
<comment type="caution">
    <text evidence="1">The sequence shown here is derived from an EMBL/GenBank/DDBJ whole genome shotgun (WGS) entry which is preliminary data.</text>
</comment>
<evidence type="ECO:0000313" key="1">
    <source>
        <dbReference type="EMBL" id="KGE88007.1"/>
    </source>
</evidence>
<proteinExistence type="predicted"/>
<dbReference type="InterPro" id="IPR014060">
    <property type="entry name" value="PglZ"/>
</dbReference>
<dbReference type="NCBIfam" id="TIGR02687">
    <property type="entry name" value="BREX-1 system phosphatase PglZ type A"/>
    <property type="match status" value="1"/>
</dbReference>
<dbReference type="Proteomes" id="UP000029736">
    <property type="component" value="Unassembled WGS sequence"/>
</dbReference>
<name>A0A098SA96_9BACT</name>
<keyword evidence="2" id="KW-1185">Reference proteome</keyword>
<protein>
    <submittedName>
        <fullName evidence="1">Uncharacterized protein</fullName>
    </submittedName>
</protein>
<reference evidence="1 2" key="1">
    <citation type="journal article" date="2014" name="Int. J. Syst. Evol. Microbiol.">
        <title>Phaeodactylibacter xiamenensis gen. nov., sp. nov., a member of the family Saprospiraceae isolated from the marine alga Phaeodactylum tricornutum.</title>
        <authorList>
            <person name="Chen Z.Jr."/>
            <person name="Lei X."/>
            <person name="Lai Q."/>
            <person name="Li Y."/>
            <person name="Zhang B."/>
            <person name="Zhang J."/>
            <person name="Zhang H."/>
            <person name="Yang L."/>
            <person name="Zheng W."/>
            <person name="Tian Y."/>
            <person name="Yu Z."/>
            <person name="Xu H.Jr."/>
            <person name="Zheng T."/>
        </authorList>
    </citation>
    <scope>NUCLEOTIDE SEQUENCE [LARGE SCALE GENOMIC DNA]</scope>
    <source>
        <strain evidence="1 2">KD52</strain>
    </source>
</reference>
<dbReference type="OrthoDB" id="9769734at2"/>
<dbReference type="EMBL" id="JPOS01000026">
    <property type="protein sequence ID" value="KGE88007.1"/>
    <property type="molecule type" value="Genomic_DNA"/>
</dbReference>
<gene>
    <name evidence="1" type="ORF">IX84_11430</name>
</gene>
<dbReference type="Pfam" id="PF08665">
    <property type="entry name" value="PglZ"/>
    <property type="match status" value="1"/>
</dbReference>
<dbReference type="RefSeq" id="WP_044220130.1">
    <property type="nucleotide sequence ID" value="NZ_JBKAGJ010000071.1"/>
</dbReference>
<dbReference type="SUPFAM" id="SSF53649">
    <property type="entry name" value="Alkaline phosphatase-like"/>
    <property type="match status" value="1"/>
</dbReference>
<sequence>MNKIEHSLKQIFEKEDIVLWYGGKEAVEMESEFNTVVLPEVNKIKVEHDEFRIKYLVLRKAPKEKFLLFFPYARPENEHNWLLDLCLANHVFTTDASAMYLQELGLDMAFKPLVSKHIAFFQAKDRRAALQRLTRPAEETPQRYAQKIIAATLGTPPEAEAMLLELLSEAAGGQEQPGFQDLEKYALLPPLWEALRRRFGYQQESPSILDVAKALFQTETSPLLERETPRLNNDALVFMKRWKDSASKKEAFEWFSRRFAEEWRVQDWVMDSPVQDLLDYDTYEAFDQHILRQIRDNLLSDQPDYKKMLVYINRRRFTYWAETYEAHYKALEHAILFLQDQDKLDLHFDDAPDAAQRYSKQLYQIDMRYRNFILSFQQAGEQGLLLELQEKIERLYTNRFLLRLGDRWQEALGNAAGLKRIGIRQQRQFWKEAVQPFLDRDNRIFVIISDALRYESGAELTDRLMQVSRFEASLEPMVAAAPTYTQLGMAALLPHEKLELKPDGVVWADGVSTQGTRNRDKILKQAAQGKAIAITAADFKKAASPSHTGRKWVAPYQVVYIYSNTIDKAGEQEEEKVFRRTEEEFEHIIELLTKIANINGNNVLITADHGYLYQYTPIAESDFSNVKVQGDIHKQDRRFVLGQGLSAEKGVTLSAAAELELDGNLEVAFSNSVNRMRQSGSGSRYVHGGLSLQECLVPLIHFKKTRNKADEIRGVDVELIKTVSRITTYQVVLSFYQTQPVGGKARPRTLRISFVAPSGKLISDAHQVVFGSTATEERLREQKLTFQFTQEAEQFQNQEVYLRMEDESGSRYQEYAFTMLIAFDKDFDEFDL</sequence>
<evidence type="ECO:0000313" key="2">
    <source>
        <dbReference type="Proteomes" id="UP000029736"/>
    </source>
</evidence>
<accession>A0A098SA96</accession>
<dbReference type="AlphaFoldDB" id="A0A098SA96"/>
<dbReference type="InterPro" id="IPR017850">
    <property type="entry name" value="Alkaline_phosphatase_core_sf"/>
</dbReference>
<organism evidence="1 2">
    <name type="scientific">Phaeodactylibacter xiamenensis</name>
    <dbReference type="NCBI Taxonomy" id="1524460"/>
    <lineage>
        <taxon>Bacteria</taxon>
        <taxon>Pseudomonadati</taxon>
        <taxon>Bacteroidota</taxon>
        <taxon>Saprospiria</taxon>
        <taxon>Saprospirales</taxon>
        <taxon>Haliscomenobacteraceae</taxon>
        <taxon>Phaeodactylibacter</taxon>
    </lineage>
</organism>